<dbReference type="PANTHER" id="PTHR43097">
    <property type="entry name" value="GLUTAMINE-TRNA LIGASE"/>
    <property type="match status" value="1"/>
</dbReference>
<feature type="domain" description="tRNA synthetases class I (E and Q) anti-codon binding" evidence="3">
    <location>
        <begin position="241"/>
        <end position="271"/>
    </location>
</feature>
<dbReference type="Pfam" id="PF20974">
    <property type="entry name" value="tRNA-synt_1c_C2"/>
    <property type="match status" value="1"/>
</dbReference>
<dbReference type="GO" id="GO:0005524">
    <property type="term" value="F:ATP binding"/>
    <property type="evidence" value="ECO:0007669"/>
    <property type="project" value="UniProtKB-KW"/>
</dbReference>
<dbReference type="Gene3D" id="3.40.50.620">
    <property type="entry name" value="HUPs"/>
    <property type="match status" value="1"/>
</dbReference>
<dbReference type="AlphaFoldDB" id="A0A087HQS7"/>
<dbReference type="Gramene" id="KFK44479">
    <property type="protein sequence ID" value="KFK44479"/>
    <property type="gene ID" value="AALP_AA1G261600"/>
</dbReference>
<name>A0A087HQS7_ARAAL</name>
<proteinExistence type="predicted"/>
<dbReference type="InterPro" id="IPR014729">
    <property type="entry name" value="Rossmann-like_a/b/a_fold"/>
</dbReference>
<dbReference type="PANTHER" id="PTHR43097:SF5">
    <property type="entry name" value="GLUTAMATE--TRNA LIGASE"/>
    <property type="match status" value="1"/>
</dbReference>
<dbReference type="OrthoDB" id="10250478at2759"/>
<dbReference type="OMA" id="MYEACIG"/>
<dbReference type="GO" id="GO:0005829">
    <property type="term" value="C:cytosol"/>
    <property type="evidence" value="ECO:0007669"/>
    <property type="project" value="TreeGrafter"/>
</dbReference>
<dbReference type="GO" id="GO:0017102">
    <property type="term" value="C:methionyl glutamyl tRNA synthetase complex"/>
    <property type="evidence" value="ECO:0007669"/>
    <property type="project" value="TreeGrafter"/>
</dbReference>
<feature type="domain" description="Glutamyl/glutaminyl-tRNA synthetase class Ib anti-codon binding" evidence="2">
    <location>
        <begin position="134"/>
        <end position="201"/>
    </location>
</feature>
<dbReference type="InterPro" id="IPR011035">
    <property type="entry name" value="Ribosomal_bL25/Gln-tRNA_synth"/>
</dbReference>
<evidence type="ECO:0008006" key="6">
    <source>
        <dbReference type="Google" id="ProtNLM"/>
    </source>
</evidence>
<dbReference type="Pfam" id="PF03950">
    <property type="entry name" value="tRNA-synt_1c_C"/>
    <property type="match status" value="1"/>
</dbReference>
<keyword evidence="1" id="KW-0648">Protein biosynthesis</keyword>
<dbReference type="SUPFAM" id="SSF52374">
    <property type="entry name" value="Nucleotidylyl transferase"/>
    <property type="match status" value="1"/>
</dbReference>
<dbReference type="SUPFAM" id="SSF50715">
    <property type="entry name" value="Ribosomal protein L25-like"/>
    <property type="match status" value="1"/>
</dbReference>
<dbReference type="InterPro" id="IPR050132">
    <property type="entry name" value="Gln/Glu-tRNA_Ligase"/>
</dbReference>
<keyword evidence="5" id="KW-1185">Reference proteome</keyword>
<dbReference type="eggNOG" id="KOG1147">
    <property type="taxonomic scope" value="Eukaryota"/>
</dbReference>
<dbReference type="EMBL" id="CM002869">
    <property type="protein sequence ID" value="KFK44479.1"/>
    <property type="molecule type" value="Genomic_DNA"/>
</dbReference>
<evidence type="ECO:0000313" key="5">
    <source>
        <dbReference type="Proteomes" id="UP000029120"/>
    </source>
</evidence>
<evidence type="ECO:0000256" key="1">
    <source>
        <dbReference type="ARBA" id="ARBA00022917"/>
    </source>
</evidence>
<dbReference type="Proteomes" id="UP000029120">
    <property type="component" value="Chromosome 1"/>
</dbReference>
<organism evidence="4 5">
    <name type="scientific">Arabis alpina</name>
    <name type="common">Alpine rock-cress</name>
    <dbReference type="NCBI Taxonomy" id="50452"/>
    <lineage>
        <taxon>Eukaryota</taxon>
        <taxon>Viridiplantae</taxon>
        <taxon>Streptophyta</taxon>
        <taxon>Embryophyta</taxon>
        <taxon>Tracheophyta</taxon>
        <taxon>Spermatophyta</taxon>
        <taxon>Magnoliopsida</taxon>
        <taxon>eudicotyledons</taxon>
        <taxon>Gunneridae</taxon>
        <taxon>Pentapetalae</taxon>
        <taxon>rosids</taxon>
        <taxon>malvids</taxon>
        <taxon>Brassicales</taxon>
        <taxon>Brassicaceae</taxon>
        <taxon>Arabideae</taxon>
        <taxon>Arabis</taxon>
    </lineage>
</organism>
<dbReference type="GO" id="GO:0006424">
    <property type="term" value="P:glutamyl-tRNA aminoacylation"/>
    <property type="evidence" value="ECO:0007669"/>
    <property type="project" value="TreeGrafter"/>
</dbReference>
<reference evidence="5" key="1">
    <citation type="journal article" date="2015" name="Nat. Plants">
        <title>Genome expansion of Arabis alpina linked with retrotransposition and reduced symmetric DNA methylation.</title>
        <authorList>
            <person name="Willing E.M."/>
            <person name="Rawat V."/>
            <person name="Mandakova T."/>
            <person name="Maumus F."/>
            <person name="James G.V."/>
            <person name="Nordstroem K.J."/>
            <person name="Becker C."/>
            <person name="Warthmann N."/>
            <person name="Chica C."/>
            <person name="Szarzynska B."/>
            <person name="Zytnicki M."/>
            <person name="Albani M.C."/>
            <person name="Kiefer C."/>
            <person name="Bergonzi S."/>
            <person name="Castaings L."/>
            <person name="Mateos J.L."/>
            <person name="Berns M.C."/>
            <person name="Bujdoso N."/>
            <person name="Piofczyk T."/>
            <person name="de Lorenzo L."/>
            <person name="Barrero-Sicilia C."/>
            <person name="Mateos I."/>
            <person name="Piednoel M."/>
            <person name="Hagmann J."/>
            <person name="Chen-Min-Tao R."/>
            <person name="Iglesias-Fernandez R."/>
            <person name="Schuster S.C."/>
            <person name="Alonso-Blanco C."/>
            <person name="Roudier F."/>
            <person name="Carbonero P."/>
            <person name="Paz-Ares J."/>
            <person name="Davis S.J."/>
            <person name="Pecinka A."/>
            <person name="Quesneville H."/>
            <person name="Colot V."/>
            <person name="Lysak M.A."/>
            <person name="Weigel D."/>
            <person name="Coupland G."/>
            <person name="Schneeberger K."/>
        </authorList>
    </citation>
    <scope>NUCLEOTIDE SEQUENCE [LARGE SCALE GENOMIC DNA]</scope>
    <source>
        <strain evidence="5">cv. Pajares</strain>
    </source>
</reference>
<evidence type="ECO:0000259" key="3">
    <source>
        <dbReference type="Pfam" id="PF20974"/>
    </source>
</evidence>
<sequence>MGEGDGSRNIERFKVLSSCLVPHHRVGSDYKVYPTYDFATPFLDSKQGITLALQSSACHALYNRVLMEMELKEIMIIEFNGLVDGWDDPRYPTVQGVVRRGLKPEALYRFISEQDAPKRSTLMSWVKLWNINKKLIDPMVRRHKTYKGAGVKEITFTKSIWIDQADAMAMSVNREATLMDWGNAIVETITKDQEGIITAITGILHLEGCVSTTELKLTWLPKSSELVSLTLTEFGDLCSKREVSALGDSNMKHLECSDVVQLERNGYFRCDVPYHAEDNSLVLFAIPDGKTPSSCH</sequence>
<evidence type="ECO:0000313" key="4">
    <source>
        <dbReference type="EMBL" id="KFK44479.1"/>
    </source>
</evidence>
<dbReference type="InterPro" id="IPR049437">
    <property type="entry name" value="tRNA-synt_1c_C2"/>
</dbReference>
<protein>
    <recommendedName>
        <fullName evidence="6">Glutamyl/glutaminyl-tRNA synthetase class Ib anti-codon binding domain-containing protein</fullName>
    </recommendedName>
</protein>
<gene>
    <name evidence="4" type="ordered locus">AALP_Aa1g261600</name>
</gene>
<dbReference type="GO" id="GO:0004818">
    <property type="term" value="F:glutamate-tRNA ligase activity"/>
    <property type="evidence" value="ECO:0007669"/>
    <property type="project" value="TreeGrafter"/>
</dbReference>
<dbReference type="InterPro" id="IPR020059">
    <property type="entry name" value="Glu/Gln-tRNA-synth_Ib_codon-bd"/>
</dbReference>
<evidence type="ECO:0000259" key="2">
    <source>
        <dbReference type="Pfam" id="PF03950"/>
    </source>
</evidence>
<accession>A0A087HQS7</accession>